<keyword evidence="2" id="KW-0645">Protease</keyword>
<feature type="domain" description="Peptidase M16 N-terminal" evidence="8">
    <location>
        <begin position="38"/>
        <end position="174"/>
    </location>
</feature>
<keyword evidence="5" id="KW-0862">Zinc</keyword>
<dbReference type="VEuPathDB" id="FungiDB:TRICI_006176"/>
<dbReference type="GO" id="GO:0043171">
    <property type="term" value="P:peptide catabolic process"/>
    <property type="evidence" value="ECO:0007669"/>
    <property type="project" value="TreeGrafter"/>
</dbReference>
<feature type="domain" description="Peptidase M16 C-terminal" evidence="9">
    <location>
        <begin position="200"/>
        <end position="378"/>
    </location>
</feature>
<evidence type="ECO:0000256" key="1">
    <source>
        <dbReference type="ARBA" id="ARBA00007261"/>
    </source>
</evidence>
<dbReference type="GO" id="GO:0005739">
    <property type="term" value="C:mitochondrion"/>
    <property type="evidence" value="ECO:0007669"/>
    <property type="project" value="TreeGrafter"/>
</dbReference>
<comment type="caution">
    <text evidence="12">The sequence shown here is derived from an EMBL/GenBank/DDBJ whole genome shotgun (WGS) entry which is preliminary data.</text>
</comment>
<evidence type="ECO:0000256" key="7">
    <source>
        <dbReference type="RuleBase" id="RU004447"/>
    </source>
</evidence>
<dbReference type="GO" id="GO:0004222">
    <property type="term" value="F:metalloendopeptidase activity"/>
    <property type="evidence" value="ECO:0007669"/>
    <property type="project" value="InterPro"/>
</dbReference>
<dbReference type="GO" id="GO:0051603">
    <property type="term" value="P:proteolysis involved in protein catabolic process"/>
    <property type="evidence" value="ECO:0007669"/>
    <property type="project" value="TreeGrafter"/>
</dbReference>
<dbReference type="GO" id="GO:0046872">
    <property type="term" value="F:metal ion binding"/>
    <property type="evidence" value="ECO:0007669"/>
    <property type="project" value="UniProtKB-KW"/>
</dbReference>
<dbReference type="SUPFAM" id="SSF63411">
    <property type="entry name" value="LuxS/MPP-like metallohydrolase"/>
    <property type="match status" value="4"/>
</dbReference>
<gene>
    <name evidence="12" type="ORF">TRICI_006176</name>
</gene>
<dbReference type="Pfam" id="PF00675">
    <property type="entry name" value="Peptidase_M16"/>
    <property type="match status" value="1"/>
</dbReference>
<dbReference type="InterPro" id="IPR001431">
    <property type="entry name" value="Pept_M16_Zn_BS"/>
</dbReference>
<dbReference type="InterPro" id="IPR011765">
    <property type="entry name" value="Pept_M16_N"/>
</dbReference>
<evidence type="ECO:0000256" key="6">
    <source>
        <dbReference type="ARBA" id="ARBA00023049"/>
    </source>
</evidence>
<keyword evidence="13" id="KW-1185">Reference proteome</keyword>
<evidence type="ECO:0000259" key="11">
    <source>
        <dbReference type="Pfam" id="PF22456"/>
    </source>
</evidence>
<dbReference type="Gene3D" id="3.30.830.10">
    <property type="entry name" value="Metalloenzyme, LuxS/M16 peptidase-like"/>
    <property type="match status" value="4"/>
</dbReference>
<feature type="domain" description="Coenzyme PQQ synthesis protein F-like C-terminal lobe" evidence="11">
    <location>
        <begin position="776"/>
        <end position="873"/>
    </location>
</feature>
<evidence type="ECO:0000259" key="8">
    <source>
        <dbReference type="Pfam" id="PF00675"/>
    </source>
</evidence>
<keyword evidence="6" id="KW-0482">Metalloprotease</keyword>
<dbReference type="Pfam" id="PF05193">
    <property type="entry name" value="Peptidase_M16_C"/>
    <property type="match status" value="1"/>
</dbReference>
<dbReference type="InterPro" id="IPR054734">
    <property type="entry name" value="PqqF-like_C_4"/>
</dbReference>
<reference evidence="12" key="1">
    <citation type="journal article" date="2019" name="G3 (Bethesda)">
        <title>Genome Assemblies of Two Rare Opportunistic Yeast Pathogens: Diutina rugosa (syn. Candida rugosa) and Trichomonascus ciferrii (syn. Candida ciferrii).</title>
        <authorList>
            <person name="Mixao V."/>
            <person name="Saus E."/>
            <person name="Hansen A.P."/>
            <person name="Lass-Florl C."/>
            <person name="Gabaldon T."/>
        </authorList>
    </citation>
    <scope>NUCLEOTIDE SEQUENCE</scope>
    <source>
        <strain evidence="12">CBS 4856</strain>
    </source>
</reference>
<dbReference type="FunFam" id="3.30.830.10:FF:000004">
    <property type="entry name" value="Putative insulin-degrading enzyme"/>
    <property type="match status" value="1"/>
</dbReference>
<keyword evidence="4" id="KW-0378">Hydrolase</keyword>
<proteinExistence type="inferred from homology"/>
<dbReference type="PANTHER" id="PTHR43690">
    <property type="entry name" value="NARDILYSIN"/>
    <property type="match status" value="1"/>
</dbReference>
<dbReference type="FunFam" id="3.30.830.10:FF:000003">
    <property type="entry name" value="Insulin-degrading enzyme"/>
    <property type="match status" value="1"/>
</dbReference>
<evidence type="ECO:0000259" key="9">
    <source>
        <dbReference type="Pfam" id="PF05193"/>
    </source>
</evidence>
<organism evidence="12 13">
    <name type="scientific">Trichomonascus ciferrii</name>
    <dbReference type="NCBI Taxonomy" id="44093"/>
    <lineage>
        <taxon>Eukaryota</taxon>
        <taxon>Fungi</taxon>
        <taxon>Dikarya</taxon>
        <taxon>Ascomycota</taxon>
        <taxon>Saccharomycotina</taxon>
        <taxon>Dipodascomycetes</taxon>
        <taxon>Dipodascales</taxon>
        <taxon>Trichomonascaceae</taxon>
        <taxon>Trichomonascus</taxon>
        <taxon>Trichomonascus ciferrii complex</taxon>
    </lineage>
</organism>
<feature type="domain" description="Peptidase M16 middle/third" evidence="10">
    <location>
        <begin position="385"/>
        <end position="668"/>
    </location>
</feature>
<protein>
    <recommendedName>
        <fullName evidence="14">A-factor-processing enzyme</fullName>
    </recommendedName>
</protein>
<evidence type="ECO:0000256" key="3">
    <source>
        <dbReference type="ARBA" id="ARBA00022723"/>
    </source>
</evidence>
<evidence type="ECO:0000259" key="10">
    <source>
        <dbReference type="Pfam" id="PF16187"/>
    </source>
</evidence>
<dbReference type="AlphaFoldDB" id="A0A642UKG2"/>
<dbReference type="Pfam" id="PF16187">
    <property type="entry name" value="Peptidase_M16_M"/>
    <property type="match status" value="1"/>
</dbReference>
<evidence type="ECO:0000256" key="2">
    <source>
        <dbReference type="ARBA" id="ARBA00022670"/>
    </source>
</evidence>
<evidence type="ECO:0000313" key="12">
    <source>
        <dbReference type="EMBL" id="KAA8900675.1"/>
    </source>
</evidence>
<dbReference type="Pfam" id="PF22456">
    <property type="entry name" value="PqqF-like_C_4"/>
    <property type="match status" value="1"/>
</dbReference>
<dbReference type="GO" id="GO:0005829">
    <property type="term" value="C:cytosol"/>
    <property type="evidence" value="ECO:0007669"/>
    <property type="project" value="TreeGrafter"/>
</dbReference>
<keyword evidence="3" id="KW-0479">Metal-binding</keyword>
<dbReference type="FunFam" id="3.30.830.10:FF:000005">
    <property type="entry name" value="nardilysin isoform X1"/>
    <property type="match status" value="1"/>
</dbReference>
<accession>A0A642UKG2</accession>
<evidence type="ECO:0008006" key="14">
    <source>
        <dbReference type="Google" id="ProtNLM"/>
    </source>
</evidence>
<evidence type="ECO:0000256" key="5">
    <source>
        <dbReference type="ARBA" id="ARBA00022833"/>
    </source>
</evidence>
<dbReference type="Proteomes" id="UP000761534">
    <property type="component" value="Unassembled WGS sequence"/>
</dbReference>
<sequence length="1053" mass="120422">MSMNYSSVASLVTSNLERPVVDDRKYRVVTLPNQLEALLIHDPECDKASAALDVNVGAFSDPEDLPGLAHFCEHLLFMGTEKYPSENDYNQYLSEHSGSANAYTAADETNYFFEVNSEYLEGALDRFAQFFIAPLFSSSCKDREIRAVDSENKKNLQSDMWRLLQLDKSLSNPDHPYHKFSTGNLHTLEQVPKSKGIDVRQELIKFHEEHYSANLMKLVVIGRESLDVLESWVSEKFAAVRNTNRPPPNYQPQQPLTPKQLGKLISVKPVMDSKNLMLNFPVPDQRLVYDTKPGGYFSHLIGHEGSGSLLEYLKSKSWANGLSAGYEHVCYGSDILLIDIELTDKGLEEYEDVLVAVFEYLNHITSTPPQDWLYEELRDYAEMSFKFRQKTSPSGTTSKLASTMQRRELPRDRLLSHSLYRKYSPELIKEFASHLTPENFRAFLIGQNLSGLDQSEKWYGTEYNVKDLDPKIIEKLKNAGNNPKLHLPPRNEFIPTNFDVAKKDIPVQDRLKHPHLIRWNDQMMVWHKKDDTFWIPKAEVHINLKTPITHSSPANIDKTTLLIALINDALIEFAYDAEMAGLKYDVSTIKTGLGISVGGFNHKLIVLLERILEKLKNYQVDTDRFKIIKEKHQRFYRNFGYSLPYSQVGTYSHYLLNENTWHLNEKSKELDRIQPEDLTAFLPQILGQLQFEILAFGNITKEEALKVADLTHDMLKSEPLCPDLRTDPRSYQLPAKSNNYYVVTLPDEKNVNSVIEYFLQVGRITDSLLKAKLEVFAHIASEPCFNQLRTQEQLGYVVFSSVKLTRTTMGYRILVQSERSTEYLEGRIESFLRLMGSLLDEMPDSEFQSHIEAVVTKKLEKRKNLREEGDRYWNHILSGYYNFLQHEKGAEIIKTLTKDDIIGFYKEYLVPASPQRTKLVVHLQSQAPPSLSLKSIASASIINMASEKRIDIEAGDVEAVLERVTDANNVDEILKEIKKELVTRNKLSEASAGEFVNECKIEVNSQISGDSKKKYPEGDKIESVARFKSGMMLTEAPIPVEDLSSFVEKESKL</sequence>
<dbReference type="OrthoDB" id="952271at2759"/>
<evidence type="ECO:0000256" key="4">
    <source>
        <dbReference type="ARBA" id="ARBA00022801"/>
    </source>
</evidence>
<dbReference type="EMBL" id="SWFS01000496">
    <property type="protein sequence ID" value="KAA8900675.1"/>
    <property type="molecule type" value="Genomic_DNA"/>
</dbReference>
<dbReference type="InterPro" id="IPR050626">
    <property type="entry name" value="Peptidase_M16"/>
</dbReference>
<comment type="similarity">
    <text evidence="1 7">Belongs to the peptidase M16 family.</text>
</comment>
<evidence type="ECO:0000313" key="13">
    <source>
        <dbReference type="Proteomes" id="UP000761534"/>
    </source>
</evidence>
<dbReference type="PROSITE" id="PS00143">
    <property type="entry name" value="INSULINASE"/>
    <property type="match status" value="1"/>
</dbReference>
<name>A0A642UKG2_9ASCO</name>
<dbReference type="InterPro" id="IPR007863">
    <property type="entry name" value="Peptidase_M16_C"/>
</dbReference>
<dbReference type="InterPro" id="IPR032632">
    <property type="entry name" value="Peptidase_M16_M"/>
</dbReference>
<dbReference type="PANTHER" id="PTHR43690:SF18">
    <property type="entry name" value="INSULIN-DEGRADING ENZYME-RELATED"/>
    <property type="match status" value="1"/>
</dbReference>
<dbReference type="InterPro" id="IPR011249">
    <property type="entry name" value="Metalloenz_LuxS/M16"/>
</dbReference>